<proteinExistence type="predicted"/>
<evidence type="ECO:0000256" key="1">
    <source>
        <dbReference type="SAM" id="Phobius"/>
    </source>
</evidence>
<protein>
    <recommendedName>
        <fullName evidence="5">G-protein coupled receptors family 1 profile domain-containing protein</fullName>
    </recommendedName>
</protein>
<gene>
    <name evidence="3" type="ORF">CC86DRAFT_376436</name>
</gene>
<keyword evidence="2" id="KW-0732">Signal</keyword>
<dbReference type="PANTHER" id="PTHR38848">
    <property type="entry name" value="G-PROTEIN COUPLED RECEPTORS FAMILY 3 PROFILE DOMAIN-CONTAINING PROTEIN"/>
    <property type="match status" value="1"/>
</dbReference>
<sequence>MHLFACPLLILFALSASLVHGGPLLAQRQAIDVRDESALVPAGVPASNRTIYIMIALVCMGLLSFLLGSRFNRLKRSIFMKRNFISMLVLVIYTLVLIFIILSAVLVAGQGLHNFRLCVAGTWVCLILYTFTKFAIFLFLVERIHVVRAPFVRRKKDKIYLACLATVILMYGPVIVNSYIRPVTNMGSSGTRCNFGIRGDASIPVLAVNMFVDLVLTGVFFYLLRPVVKLSPWQTVTNILRSRPKRNIPLEENDTHETPVQRNIRILLWKSIIGSLLIEVPMIANMVQFVITKGEELGMICTALCVVEVVWDILVIHWLAFGPSAQAQRDLERSVTALSKAPLTQPQSRAQTLKIKPHNVEVDAQEFLREMPMCVDSSADMISLELRDAKRVP</sequence>
<evidence type="ECO:0000256" key="2">
    <source>
        <dbReference type="SAM" id="SignalP"/>
    </source>
</evidence>
<feature type="transmembrane region" description="Helical" evidence="1">
    <location>
        <begin position="120"/>
        <end position="141"/>
    </location>
</feature>
<dbReference type="OrthoDB" id="3210850at2759"/>
<feature type="transmembrane region" description="Helical" evidence="1">
    <location>
        <begin position="84"/>
        <end position="108"/>
    </location>
</feature>
<name>A0A6A7AIX6_9PLEO</name>
<keyword evidence="1" id="KW-0472">Membrane</keyword>
<feature type="signal peptide" evidence="2">
    <location>
        <begin position="1"/>
        <end position="21"/>
    </location>
</feature>
<keyword evidence="1" id="KW-1133">Transmembrane helix</keyword>
<feature type="transmembrane region" description="Helical" evidence="1">
    <location>
        <begin position="50"/>
        <end position="72"/>
    </location>
</feature>
<organism evidence="3 4">
    <name type="scientific">Ophiobolus disseminans</name>
    <dbReference type="NCBI Taxonomy" id="1469910"/>
    <lineage>
        <taxon>Eukaryota</taxon>
        <taxon>Fungi</taxon>
        <taxon>Dikarya</taxon>
        <taxon>Ascomycota</taxon>
        <taxon>Pezizomycotina</taxon>
        <taxon>Dothideomycetes</taxon>
        <taxon>Pleosporomycetidae</taxon>
        <taxon>Pleosporales</taxon>
        <taxon>Pleosporineae</taxon>
        <taxon>Phaeosphaeriaceae</taxon>
        <taxon>Ophiobolus</taxon>
    </lineage>
</organism>
<reference evidence="3" key="1">
    <citation type="journal article" date="2020" name="Stud. Mycol.">
        <title>101 Dothideomycetes genomes: a test case for predicting lifestyles and emergence of pathogens.</title>
        <authorList>
            <person name="Haridas S."/>
            <person name="Albert R."/>
            <person name="Binder M."/>
            <person name="Bloem J."/>
            <person name="Labutti K."/>
            <person name="Salamov A."/>
            <person name="Andreopoulos B."/>
            <person name="Baker S."/>
            <person name="Barry K."/>
            <person name="Bills G."/>
            <person name="Bluhm B."/>
            <person name="Cannon C."/>
            <person name="Castanera R."/>
            <person name="Culley D."/>
            <person name="Daum C."/>
            <person name="Ezra D."/>
            <person name="Gonzalez J."/>
            <person name="Henrissat B."/>
            <person name="Kuo A."/>
            <person name="Liang C."/>
            <person name="Lipzen A."/>
            <person name="Lutzoni F."/>
            <person name="Magnuson J."/>
            <person name="Mondo S."/>
            <person name="Nolan M."/>
            <person name="Ohm R."/>
            <person name="Pangilinan J."/>
            <person name="Park H.-J."/>
            <person name="Ramirez L."/>
            <person name="Alfaro M."/>
            <person name="Sun H."/>
            <person name="Tritt A."/>
            <person name="Yoshinaga Y."/>
            <person name="Zwiers L.-H."/>
            <person name="Turgeon B."/>
            <person name="Goodwin S."/>
            <person name="Spatafora J."/>
            <person name="Crous P."/>
            <person name="Grigoriev I."/>
        </authorList>
    </citation>
    <scope>NUCLEOTIDE SEQUENCE</scope>
    <source>
        <strain evidence="3">CBS 113818</strain>
    </source>
</reference>
<accession>A0A6A7AIX6</accession>
<evidence type="ECO:0008006" key="5">
    <source>
        <dbReference type="Google" id="ProtNLM"/>
    </source>
</evidence>
<feature type="transmembrane region" description="Helical" evidence="1">
    <location>
        <begin position="297"/>
        <end position="321"/>
    </location>
</feature>
<feature type="transmembrane region" description="Helical" evidence="1">
    <location>
        <begin position="201"/>
        <end position="224"/>
    </location>
</feature>
<dbReference type="Proteomes" id="UP000799424">
    <property type="component" value="Unassembled WGS sequence"/>
</dbReference>
<dbReference type="PANTHER" id="PTHR38848:SF3">
    <property type="entry name" value="G-PROTEIN COUPLED RECEPTORS FAMILY 3 PROFILE DOMAIN-CONTAINING PROTEIN"/>
    <property type="match status" value="1"/>
</dbReference>
<feature type="transmembrane region" description="Helical" evidence="1">
    <location>
        <begin position="161"/>
        <end position="181"/>
    </location>
</feature>
<keyword evidence="1" id="KW-0812">Transmembrane</keyword>
<dbReference type="EMBL" id="MU006216">
    <property type="protein sequence ID" value="KAF2833230.1"/>
    <property type="molecule type" value="Genomic_DNA"/>
</dbReference>
<evidence type="ECO:0000313" key="3">
    <source>
        <dbReference type="EMBL" id="KAF2833230.1"/>
    </source>
</evidence>
<feature type="transmembrane region" description="Helical" evidence="1">
    <location>
        <begin position="272"/>
        <end position="291"/>
    </location>
</feature>
<keyword evidence="4" id="KW-1185">Reference proteome</keyword>
<dbReference type="AlphaFoldDB" id="A0A6A7AIX6"/>
<feature type="chain" id="PRO_5025484519" description="G-protein coupled receptors family 1 profile domain-containing protein" evidence="2">
    <location>
        <begin position="22"/>
        <end position="393"/>
    </location>
</feature>
<evidence type="ECO:0000313" key="4">
    <source>
        <dbReference type="Proteomes" id="UP000799424"/>
    </source>
</evidence>